<dbReference type="AlphaFoldDB" id="A0A0K0EZI3"/>
<protein>
    <submittedName>
        <fullName evidence="2">Uncharacterized protein</fullName>
    </submittedName>
</protein>
<reference evidence="2" key="2">
    <citation type="submission" date="2015-08" db="UniProtKB">
        <authorList>
            <consortium name="WormBaseParasite"/>
        </authorList>
    </citation>
    <scope>IDENTIFICATION</scope>
</reference>
<proteinExistence type="predicted"/>
<dbReference type="WBParaSite" id="SVE_0194200.1">
    <property type="protein sequence ID" value="SVE_0194200.1"/>
    <property type="gene ID" value="SVE_0194200"/>
</dbReference>
<sequence>MSIPTRSDLVINKIRNILNDDSLSFPNLECNNFTSYKPICLSQKWIIKNIRSILISKAQQICLKSGIFSSVVVLDINWRMYMFPRGGILVGIENVFIFVEVNSTSQYKKLTFNAKHNYIIKNFQNQAFDWKSDIIQKYIFFTSRQFDYPM</sequence>
<organism evidence="1 2">
    <name type="scientific">Strongyloides venezuelensis</name>
    <name type="common">Threadworm</name>
    <dbReference type="NCBI Taxonomy" id="75913"/>
    <lineage>
        <taxon>Eukaryota</taxon>
        <taxon>Metazoa</taxon>
        <taxon>Ecdysozoa</taxon>
        <taxon>Nematoda</taxon>
        <taxon>Chromadorea</taxon>
        <taxon>Rhabditida</taxon>
        <taxon>Tylenchina</taxon>
        <taxon>Panagrolaimomorpha</taxon>
        <taxon>Strongyloidoidea</taxon>
        <taxon>Strongyloididae</taxon>
        <taxon>Strongyloides</taxon>
    </lineage>
</organism>
<reference evidence="1" key="1">
    <citation type="submission" date="2014-07" db="EMBL/GenBank/DDBJ databases">
        <authorList>
            <person name="Martin A.A"/>
            <person name="De Silva N."/>
        </authorList>
    </citation>
    <scope>NUCLEOTIDE SEQUENCE</scope>
</reference>
<keyword evidence="1" id="KW-1185">Reference proteome</keyword>
<evidence type="ECO:0000313" key="2">
    <source>
        <dbReference type="WBParaSite" id="SVE_0194200.1"/>
    </source>
</evidence>
<dbReference type="STRING" id="75913.A0A0K0EZI3"/>
<accession>A0A0K0EZI3</accession>
<name>A0A0K0EZI3_STRVS</name>
<dbReference type="Proteomes" id="UP000035680">
    <property type="component" value="Unassembled WGS sequence"/>
</dbReference>
<evidence type="ECO:0000313" key="1">
    <source>
        <dbReference type="Proteomes" id="UP000035680"/>
    </source>
</evidence>